<dbReference type="InterPro" id="IPR043519">
    <property type="entry name" value="NT_sf"/>
</dbReference>
<protein>
    <submittedName>
        <fullName evidence="2">MarR family transcriptional regulator</fullName>
    </submittedName>
</protein>
<dbReference type="GO" id="GO:0003700">
    <property type="term" value="F:DNA-binding transcription factor activity"/>
    <property type="evidence" value="ECO:0007669"/>
    <property type="project" value="InterPro"/>
</dbReference>
<feature type="domain" description="HTH arsR-type" evidence="1">
    <location>
        <begin position="7"/>
        <end position="89"/>
    </location>
</feature>
<dbReference type="Gene3D" id="1.10.10.10">
    <property type="entry name" value="Winged helix-like DNA-binding domain superfamily/Winged helix DNA-binding domain"/>
    <property type="match status" value="1"/>
</dbReference>
<dbReference type="RefSeq" id="WP_130630481.1">
    <property type="nucleotide sequence ID" value="NZ_CP036164.1"/>
</dbReference>
<accession>A0A4P6MZB8</accession>
<dbReference type="KEGG" id="jli:EXU32_14170"/>
<dbReference type="SUPFAM" id="SSF81301">
    <property type="entry name" value="Nucleotidyltransferase"/>
    <property type="match status" value="1"/>
</dbReference>
<dbReference type="InterPro" id="IPR036388">
    <property type="entry name" value="WH-like_DNA-bd_sf"/>
</dbReference>
<evidence type="ECO:0000313" key="2">
    <source>
        <dbReference type="EMBL" id="QBF47290.1"/>
    </source>
</evidence>
<dbReference type="CDD" id="cd00090">
    <property type="entry name" value="HTH_ARSR"/>
    <property type="match status" value="1"/>
</dbReference>
<dbReference type="EMBL" id="CP036164">
    <property type="protein sequence ID" value="QBF47290.1"/>
    <property type="molecule type" value="Genomic_DNA"/>
</dbReference>
<evidence type="ECO:0000259" key="1">
    <source>
        <dbReference type="SMART" id="SM00418"/>
    </source>
</evidence>
<name>A0A4P6MZB8_9MICO</name>
<keyword evidence="3" id="KW-1185">Reference proteome</keyword>
<dbReference type="InterPro" id="IPR011991">
    <property type="entry name" value="ArsR-like_HTH"/>
</dbReference>
<dbReference type="Gene3D" id="3.30.460.10">
    <property type="entry name" value="Beta Polymerase, domain 2"/>
    <property type="match status" value="1"/>
</dbReference>
<dbReference type="InterPro" id="IPR001845">
    <property type="entry name" value="HTH_ArsR_DNA-bd_dom"/>
</dbReference>
<gene>
    <name evidence="2" type="ORF">EXU32_14170</name>
</gene>
<organism evidence="2 3">
    <name type="scientific">Janibacter limosus</name>
    <dbReference type="NCBI Taxonomy" id="53458"/>
    <lineage>
        <taxon>Bacteria</taxon>
        <taxon>Bacillati</taxon>
        <taxon>Actinomycetota</taxon>
        <taxon>Actinomycetes</taxon>
        <taxon>Micrococcales</taxon>
        <taxon>Intrasporangiaceae</taxon>
        <taxon>Janibacter</taxon>
    </lineage>
</organism>
<dbReference type="SMART" id="SM00418">
    <property type="entry name" value="HTH_ARSR"/>
    <property type="match status" value="1"/>
</dbReference>
<dbReference type="CDD" id="cd05403">
    <property type="entry name" value="NT_KNTase_like"/>
    <property type="match status" value="1"/>
</dbReference>
<reference evidence="2 3" key="1">
    <citation type="submission" date="2019-02" db="EMBL/GenBank/DDBJ databases">
        <title>Genomic data mining of an Antarctic deep-sea actinobacterium, Janibacterlimosus P3-3-X1.</title>
        <authorList>
            <person name="Liao L."/>
            <person name="Chen B."/>
        </authorList>
    </citation>
    <scope>NUCLEOTIDE SEQUENCE [LARGE SCALE GENOMIC DNA]</scope>
    <source>
        <strain evidence="2 3">P3-3-X1</strain>
    </source>
</reference>
<proteinExistence type="predicted"/>
<dbReference type="AlphaFoldDB" id="A0A4P6MZB8"/>
<dbReference type="OrthoDB" id="3526885at2"/>
<dbReference type="Proteomes" id="UP000290408">
    <property type="component" value="Chromosome"/>
</dbReference>
<sequence>MRNEAPALMPIFRSQRQARLLARLFHGPDSEPSLTELATQLGVSTGALHADVERLVDAGLIHDRRVGRTRLLRANTDSHAAKALAQLLLVTFGPEHVVREEFATIHATVAVYIYGSWARRYHGELGPEPGDIDVMVVGAPDRDEVYEAADRAGERLGIPVNAVVRSASSWSQADDALVVTAKADAVLIIGEETAT</sequence>
<evidence type="ECO:0000313" key="3">
    <source>
        <dbReference type="Proteomes" id="UP000290408"/>
    </source>
</evidence>
<dbReference type="SUPFAM" id="SSF46785">
    <property type="entry name" value="Winged helix' DNA-binding domain"/>
    <property type="match status" value="1"/>
</dbReference>
<dbReference type="InterPro" id="IPR036390">
    <property type="entry name" value="WH_DNA-bd_sf"/>
</dbReference>